<evidence type="ECO:0000256" key="1">
    <source>
        <dbReference type="ARBA" id="ARBA00022448"/>
    </source>
</evidence>
<gene>
    <name evidence="7" type="primary">potA</name>
    <name evidence="10" type="ORF">Q4535_11450</name>
</gene>
<dbReference type="InterPro" id="IPR008995">
    <property type="entry name" value="Mo/tungstate-bd_C_term_dom"/>
</dbReference>
<dbReference type="AlphaFoldDB" id="A0AAP4U0C1"/>
<dbReference type="GO" id="GO:0015417">
    <property type="term" value="F:ABC-type polyamine transporter activity"/>
    <property type="evidence" value="ECO:0007669"/>
    <property type="project" value="UniProtKB-EC"/>
</dbReference>
<dbReference type="InterPro" id="IPR003593">
    <property type="entry name" value="AAA+_ATPase"/>
</dbReference>
<keyword evidence="6 7" id="KW-0472">Membrane</keyword>
<dbReference type="InterPro" id="IPR017871">
    <property type="entry name" value="ABC_transporter-like_CS"/>
</dbReference>
<dbReference type="FunFam" id="3.40.50.300:FF:000042">
    <property type="entry name" value="Maltose/maltodextrin ABC transporter, ATP-binding protein"/>
    <property type="match status" value="1"/>
</dbReference>
<feature type="domain" description="ABC transporter" evidence="9">
    <location>
        <begin position="88"/>
        <end position="319"/>
    </location>
</feature>
<evidence type="ECO:0000256" key="7">
    <source>
        <dbReference type="RuleBase" id="RU364083"/>
    </source>
</evidence>
<dbReference type="InterPro" id="IPR003439">
    <property type="entry name" value="ABC_transporter-like_ATP-bd"/>
</dbReference>
<dbReference type="GO" id="GO:0043190">
    <property type="term" value="C:ATP-binding cassette (ABC) transporter complex"/>
    <property type="evidence" value="ECO:0007669"/>
    <property type="project" value="InterPro"/>
</dbReference>
<dbReference type="Pfam" id="PF08402">
    <property type="entry name" value="TOBE_2"/>
    <property type="match status" value="1"/>
</dbReference>
<dbReference type="InterPro" id="IPR050093">
    <property type="entry name" value="ABC_SmlMolc_Importer"/>
</dbReference>
<dbReference type="InterPro" id="IPR013611">
    <property type="entry name" value="Transp-assoc_OB_typ2"/>
</dbReference>
<proteinExistence type="inferred from homology"/>
<comment type="catalytic activity">
    <reaction evidence="7">
        <text>ATP + H2O + polyamine-[polyamine-binding protein]Side 1 = ADP + phosphate + polyamineSide 2 + [polyamine-binding protein]Side 1.</text>
        <dbReference type="EC" id="7.6.2.11"/>
    </reaction>
</comment>
<reference evidence="10" key="1">
    <citation type="submission" date="2023-07" db="EMBL/GenBank/DDBJ databases">
        <title>Genome content predicts the carbon catabolic preferences of heterotrophic bacteria.</title>
        <authorList>
            <person name="Gralka M."/>
        </authorList>
    </citation>
    <scope>NUCLEOTIDE SEQUENCE</scope>
    <source>
        <strain evidence="10">C2R13</strain>
    </source>
</reference>
<keyword evidence="1 7" id="KW-0813">Transport</keyword>
<dbReference type="InterPro" id="IPR027417">
    <property type="entry name" value="P-loop_NTPase"/>
</dbReference>
<dbReference type="SMART" id="SM00382">
    <property type="entry name" value="AAA"/>
    <property type="match status" value="1"/>
</dbReference>
<comment type="function">
    <text evidence="7">Part of the ABC transporter complex PotABCD involved in spermidine/putrescine import. Responsible for energy coupling to the transport system.</text>
</comment>
<dbReference type="GO" id="GO:0016887">
    <property type="term" value="F:ATP hydrolysis activity"/>
    <property type="evidence" value="ECO:0007669"/>
    <property type="project" value="InterPro"/>
</dbReference>
<dbReference type="RefSeq" id="WP_303594302.1">
    <property type="nucleotide sequence ID" value="NZ_JAUORK010000014.1"/>
</dbReference>
<dbReference type="InterPro" id="IPR005893">
    <property type="entry name" value="PotA-like"/>
</dbReference>
<dbReference type="Pfam" id="PF00005">
    <property type="entry name" value="ABC_tran"/>
    <property type="match status" value="1"/>
</dbReference>
<keyword evidence="4 7" id="KW-0067">ATP-binding</keyword>
<comment type="caution">
    <text evidence="10">The sequence shown here is derived from an EMBL/GenBank/DDBJ whole genome shotgun (WGS) entry which is preliminary data.</text>
</comment>
<dbReference type="EC" id="7.6.2.11" evidence="7"/>
<dbReference type="PROSITE" id="PS00211">
    <property type="entry name" value="ABC_TRANSPORTER_1"/>
    <property type="match status" value="1"/>
</dbReference>
<evidence type="ECO:0000256" key="8">
    <source>
        <dbReference type="SAM" id="MobiDB-lite"/>
    </source>
</evidence>
<organism evidence="10 11">
    <name type="scientific">Cobetia amphilecti</name>
    <dbReference type="NCBI Taxonomy" id="1055104"/>
    <lineage>
        <taxon>Bacteria</taxon>
        <taxon>Pseudomonadati</taxon>
        <taxon>Pseudomonadota</taxon>
        <taxon>Gammaproteobacteria</taxon>
        <taxon>Oceanospirillales</taxon>
        <taxon>Halomonadaceae</taxon>
        <taxon>Cobetia</taxon>
    </lineage>
</organism>
<feature type="region of interest" description="Disordered" evidence="8">
    <location>
        <begin position="1"/>
        <end position="81"/>
    </location>
</feature>
<evidence type="ECO:0000313" key="10">
    <source>
        <dbReference type="EMBL" id="MDO6672732.1"/>
    </source>
</evidence>
<sequence>MSNRKGGAMSAVDGKDAGTPEQHKTQKTAGVRAPGGTHASESVSEHVGESFDDNAGENLGDTVNENVGESHGAKADQPALPRRAASSIQLKGLHKRFGNEVAALDGVDLSIEPGEFFTLLGPSGCGKTTLLRILAGLEALDEGQVVIGGRDVTEVPPHQRSVNTVFQSYALFPHLSVRDNLAFGLKMRGVAPREREARVAEMAEFIKLGSLIDRRVDQLSGGQRQRIALARALVCEPDVLLLDEPLSALDAGLRSQIQIELLRLQKRLGMTFVFVTHDQQEAMVMSDRIAVLDSGSLQQVGSPREIYERPANAFVARFMGHANLFDVTARDDSRSDAIRLTTPLGVLTAQAPGTGSLLLLRPETLDLRRRPASEFERHDVLENHLPGRVQERLYRGSHAEYRVEVAGVSVQVVVNNRGGQLPEVGDQVDVVVAAQDLITLGE</sequence>
<dbReference type="Gene3D" id="2.40.50.100">
    <property type="match status" value="1"/>
</dbReference>
<dbReference type="PANTHER" id="PTHR42781">
    <property type="entry name" value="SPERMIDINE/PUTRESCINE IMPORT ATP-BINDING PROTEIN POTA"/>
    <property type="match status" value="1"/>
</dbReference>
<dbReference type="GO" id="GO:0005524">
    <property type="term" value="F:ATP binding"/>
    <property type="evidence" value="ECO:0007669"/>
    <property type="project" value="UniProtKB-KW"/>
</dbReference>
<dbReference type="EMBL" id="JAUORK010000014">
    <property type="protein sequence ID" value="MDO6672732.1"/>
    <property type="molecule type" value="Genomic_DNA"/>
</dbReference>
<evidence type="ECO:0000256" key="2">
    <source>
        <dbReference type="ARBA" id="ARBA00022475"/>
    </source>
</evidence>
<dbReference type="SUPFAM" id="SSF50331">
    <property type="entry name" value="MOP-like"/>
    <property type="match status" value="1"/>
</dbReference>
<evidence type="ECO:0000256" key="3">
    <source>
        <dbReference type="ARBA" id="ARBA00022741"/>
    </source>
</evidence>
<dbReference type="SUPFAM" id="SSF52540">
    <property type="entry name" value="P-loop containing nucleoside triphosphate hydrolases"/>
    <property type="match status" value="1"/>
</dbReference>
<accession>A0AAP4U0C1</accession>
<evidence type="ECO:0000256" key="5">
    <source>
        <dbReference type="ARBA" id="ARBA00022967"/>
    </source>
</evidence>
<dbReference type="NCBIfam" id="TIGR01187">
    <property type="entry name" value="potA"/>
    <property type="match status" value="1"/>
</dbReference>
<evidence type="ECO:0000256" key="6">
    <source>
        <dbReference type="ARBA" id="ARBA00023136"/>
    </source>
</evidence>
<name>A0AAP4U0C1_9GAMM</name>
<protein>
    <recommendedName>
        <fullName evidence="7">Spermidine/putrescine import ATP-binding protein PotA</fullName>
        <ecNumber evidence="7">7.6.2.11</ecNumber>
    </recommendedName>
</protein>
<keyword evidence="3 7" id="KW-0547">Nucleotide-binding</keyword>
<dbReference type="Gene3D" id="3.40.50.300">
    <property type="entry name" value="P-loop containing nucleotide triphosphate hydrolases"/>
    <property type="match status" value="1"/>
</dbReference>
<dbReference type="PANTHER" id="PTHR42781:SF4">
    <property type="entry name" value="SPERMIDINE_PUTRESCINE IMPORT ATP-BINDING PROTEIN POTA"/>
    <property type="match status" value="1"/>
</dbReference>
<keyword evidence="2 7" id="KW-1003">Cell membrane</keyword>
<evidence type="ECO:0000256" key="4">
    <source>
        <dbReference type="ARBA" id="ARBA00022840"/>
    </source>
</evidence>
<keyword evidence="5 7" id="KW-1278">Translocase</keyword>
<dbReference type="Proteomes" id="UP001170481">
    <property type="component" value="Unassembled WGS sequence"/>
</dbReference>
<feature type="compositionally biased region" description="Basic and acidic residues" evidence="8">
    <location>
        <begin position="13"/>
        <end position="24"/>
    </location>
</feature>
<comment type="subunit">
    <text evidence="7">The complex is composed of two ATP-binding proteins (PotA), two transmembrane proteins (PotB and PotC) and a solute-binding protein (PotD).</text>
</comment>
<evidence type="ECO:0000313" key="11">
    <source>
        <dbReference type="Proteomes" id="UP001170481"/>
    </source>
</evidence>
<dbReference type="PROSITE" id="PS50893">
    <property type="entry name" value="ABC_TRANSPORTER_2"/>
    <property type="match status" value="1"/>
</dbReference>
<comment type="similarity">
    <text evidence="7">Belongs to the ABC transporter superfamily. Spermidine/putrescine importer (TC 3.A.1.11.1) family.</text>
</comment>
<evidence type="ECO:0000259" key="9">
    <source>
        <dbReference type="PROSITE" id="PS50893"/>
    </source>
</evidence>